<reference evidence="1" key="1">
    <citation type="submission" date="2014-09" db="EMBL/GenBank/DDBJ databases">
        <authorList>
            <person name="Magalhaes I.L.F."/>
            <person name="Oliveira U."/>
            <person name="Santos F.R."/>
            <person name="Vidigal T.H.D.A."/>
            <person name="Brescovit A.D."/>
            <person name="Santos A.J."/>
        </authorList>
    </citation>
    <scope>NUCLEOTIDE SEQUENCE</scope>
    <source>
        <tissue evidence="1">Shoot tissue taken approximately 20 cm above the soil surface</tissue>
    </source>
</reference>
<protein>
    <submittedName>
        <fullName evidence="1">Uncharacterized protein</fullName>
    </submittedName>
</protein>
<dbReference type="AlphaFoldDB" id="A0A0A9FTQ7"/>
<dbReference type="EMBL" id="GBRH01184175">
    <property type="protein sequence ID" value="JAE13721.1"/>
    <property type="molecule type" value="Transcribed_RNA"/>
</dbReference>
<proteinExistence type="predicted"/>
<organism evidence="1">
    <name type="scientific">Arundo donax</name>
    <name type="common">Giant reed</name>
    <name type="synonym">Donax arundinaceus</name>
    <dbReference type="NCBI Taxonomy" id="35708"/>
    <lineage>
        <taxon>Eukaryota</taxon>
        <taxon>Viridiplantae</taxon>
        <taxon>Streptophyta</taxon>
        <taxon>Embryophyta</taxon>
        <taxon>Tracheophyta</taxon>
        <taxon>Spermatophyta</taxon>
        <taxon>Magnoliopsida</taxon>
        <taxon>Liliopsida</taxon>
        <taxon>Poales</taxon>
        <taxon>Poaceae</taxon>
        <taxon>PACMAD clade</taxon>
        <taxon>Arundinoideae</taxon>
        <taxon>Arundineae</taxon>
        <taxon>Arundo</taxon>
    </lineage>
</organism>
<evidence type="ECO:0000313" key="1">
    <source>
        <dbReference type="EMBL" id="JAE13721.1"/>
    </source>
</evidence>
<sequence>MACWIFGLLVETLYTSMQDSSVSAFLLSHLNSMVLSHLNSVLQS</sequence>
<reference evidence="1" key="2">
    <citation type="journal article" date="2015" name="Data Brief">
        <title>Shoot transcriptome of the giant reed, Arundo donax.</title>
        <authorList>
            <person name="Barrero R.A."/>
            <person name="Guerrero F.D."/>
            <person name="Moolhuijzen P."/>
            <person name="Goolsby J.A."/>
            <person name="Tidwell J."/>
            <person name="Bellgard S.E."/>
            <person name="Bellgard M.I."/>
        </authorList>
    </citation>
    <scope>NUCLEOTIDE SEQUENCE</scope>
    <source>
        <tissue evidence="1">Shoot tissue taken approximately 20 cm above the soil surface</tissue>
    </source>
</reference>
<accession>A0A0A9FTQ7</accession>
<name>A0A0A9FTQ7_ARUDO</name>